<organism evidence="6">
    <name type="scientific">marine metagenome</name>
    <dbReference type="NCBI Taxonomy" id="408172"/>
    <lineage>
        <taxon>unclassified sequences</taxon>
        <taxon>metagenomes</taxon>
        <taxon>ecological metagenomes</taxon>
    </lineage>
</organism>
<proteinExistence type="inferred from homology"/>
<protein>
    <recommendedName>
        <fullName evidence="5">Phospholipid/glycerol acyltransferase domain-containing protein</fullName>
    </recommendedName>
</protein>
<evidence type="ECO:0000256" key="4">
    <source>
        <dbReference type="SAM" id="Phobius"/>
    </source>
</evidence>
<dbReference type="InterPro" id="IPR002123">
    <property type="entry name" value="Plipid/glycerol_acylTrfase"/>
</dbReference>
<keyword evidence="2" id="KW-0808">Transferase</keyword>
<dbReference type="SUPFAM" id="SSF69593">
    <property type="entry name" value="Glycerol-3-phosphate (1)-acyltransferase"/>
    <property type="match status" value="1"/>
</dbReference>
<dbReference type="PANTHER" id="PTHR10434:SF11">
    <property type="entry name" value="1-ACYL-SN-GLYCEROL-3-PHOSPHATE ACYLTRANSFERASE"/>
    <property type="match status" value="1"/>
</dbReference>
<keyword evidence="4" id="KW-0812">Transmembrane</keyword>
<dbReference type="CDD" id="cd07989">
    <property type="entry name" value="LPLAT_AGPAT-like"/>
    <property type="match status" value="1"/>
</dbReference>
<dbReference type="PANTHER" id="PTHR10434">
    <property type="entry name" value="1-ACYL-SN-GLYCEROL-3-PHOSPHATE ACYLTRANSFERASE"/>
    <property type="match status" value="1"/>
</dbReference>
<gene>
    <name evidence="6" type="ORF">METZ01_LOCUS8541</name>
</gene>
<dbReference type="GO" id="GO:0006654">
    <property type="term" value="P:phosphatidic acid biosynthetic process"/>
    <property type="evidence" value="ECO:0007669"/>
    <property type="project" value="TreeGrafter"/>
</dbReference>
<dbReference type="NCBIfam" id="TIGR00530">
    <property type="entry name" value="AGP_acyltrn"/>
    <property type="match status" value="1"/>
</dbReference>
<dbReference type="AlphaFoldDB" id="A0A381NMF2"/>
<feature type="domain" description="Phospholipid/glycerol acyltransferase" evidence="5">
    <location>
        <begin position="67"/>
        <end position="182"/>
    </location>
</feature>
<keyword evidence="4" id="KW-1133">Transmembrane helix</keyword>
<evidence type="ECO:0000259" key="5">
    <source>
        <dbReference type="SMART" id="SM00563"/>
    </source>
</evidence>
<sequence length="235" mass="27011">MRKIWISINIFFWTLFFGIGSIISIKLSNNKNNFKYYGIKWSEVLIKASGVQLEIIGEHNIKDNKNYIFAPNHSSFMDFPVLFVAINKYLVFVAKKELKKIPIFKSILNVSGFIFVDRDNTSDAIDSLNELKSDIKNTPRSVVVFPEGTRSSSNQLQSFKKGAAVLSINTGLPIIPVYIMGSFDWWDTKNFRKNSNKIVVNFGKPIITENKQYEDRENITNSIKKEIIKLQNNEI</sequence>
<dbReference type="GO" id="GO:0016020">
    <property type="term" value="C:membrane"/>
    <property type="evidence" value="ECO:0007669"/>
    <property type="project" value="InterPro"/>
</dbReference>
<dbReference type="EMBL" id="UINC01000455">
    <property type="protein sequence ID" value="SUZ55687.1"/>
    <property type="molecule type" value="Genomic_DNA"/>
</dbReference>
<keyword evidence="4" id="KW-0472">Membrane</keyword>
<dbReference type="SMART" id="SM00563">
    <property type="entry name" value="PlsC"/>
    <property type="match status" value="1"/>
</dbReference>
<accession>A0A381NMF2</accession>
<evidence type="ECO:0000256" key="2">
    <source>
        <dbReference type="ARBA" id="ARBA00022679"/>
    </source>
</evidence>
<keyword evidence="3" id="KW-0012">Acyltransferase</keyword>
<reference evidence="6" key="1">
    <citation type="submission" date="2018-05" db="EMBL/GenBank/DDBJ databases">
        <authorList>
            <person name="Lanie J.A."/>
            <person name="Ng W.-L."/>
            <person name="Kazmierczak K.M."/>
            <person name="Andrzejewski T.M."/>
            <person name="Davidsen T.M."/>
            <person name="Wayne K.J."/>
            <person name="Tettelin H."/>
            <person name="Glass J.I."/>
            <person name="Rusch D."/>
            <person name="Podicherti R."/>
            <person name="Tsui H.-C.T."/>
            <person name="Winkler M.E."/>
        </authorList>
    </citation>
    <scope>NUCLEOTIDE SEQUENCE</scope>
</reference>
<evidence type="ECO:0000256" key="3">
    <source>
        <dbReference type="ARBA" id="ARBA00023315"/>
    </source>
</evidence>
<dbReference type="InterPro" id="IPR004552">
    <property type="entry name" value="AGP_acyltrans"/>
</dbReference>
<evidence type="ECO:0000313" key="6">
    <source>
        <dbReference type="EMBL" id="SUZ55687.1"/>
    </source>
</evidence>
<name>A0A381NMF2_9ZZZZ</name>
<evidence type="ECO:0000256" key="1">
    <source>
        <dbReference type="ARBA" id="ARBA00008655"/>
    </source>
</evidence>
<dbReference type="GO" id="GO:0003841">
    <property type="term" value="F:1-acylglycerol-3-phosphate O-acyltransferase activity"/>
    <property type="evidence" value="ECO:0007669"/>
    <property type="project" value="InterPro"/>
</dbReference>
<comment type="similarity">
    <text evidence="1">Belongs to the 1-acyl-sn-glycerol-3-phosphate acyltransferase family.</text>
</comment>
<dbReference type="Pfam" id="PF01553">
    <property type="entry name" value="Acyltransferase"/>
    <property type="match status" value="1"/>
</dbReference>
<feature type="transmembrane region" description="Helical" evidence="4">
    <location>
        <begin position="6"/>
        <end position="25"/>
    </location>
</feature>